<evidence type="ECO:0000313" key="2">
    <source>
        <dbReference type="EMBL" id="MCI09484.1"/>
    </source>
</evidence>
<dbReference type="EMBL" id="LXQA010072830">
    <property type="protein sequence ID" value="MCI09484.1"/>
    <property type="molecule type" value="Genomic_DNA"/>
</dbReference>
<proteinExistence type="predicted"/>
<feature type="domain" description="Putative plant transposon protein" evidence="1">
    <location>
        <begin position="3"/>
        <end position="103"/>
    </location>
</feature>
<dbReference type="Pfam" id="PF20167">
    <property type="entry name" value="Transposase_32"/>
    <property type="match status" value="1"/>
</dbReference>
<keyword evidence="3" id="KW-1185">Reference proteome</keyword>
<evidence type="ECO:0000313" key="3">
    <source>
        <dbReference type="Proteomes" id="UP000265520"/>
    </source>
</evidence>
<accession>A0A392PCH7</accession>
<comment type="caution">
    <text evidence="2">The sequence shown here is derived from an EMBL/GenBank/DDBJ whole genome shotgun (WGS) entry which is preliminary data.</text>
</comment>
<organism evidence="2 3">
    <name type="scientific">Trifolium medium</name>
    <dbReference type="NCBI Taxonomy" id="97028"/>
    <lineage>
        <taxon>Eukaryota</taxon>
        <taxon>Viridiplantae</taxon>
        <taxon>Streptophyta</taxon>
        <taxon>Embryophyta</taxon>
        <taxon>Tracheophyta</taxon>
        <taxon>Spermatophyta</taxon>
        <taxon>Magnoliopsida</taxon>
        <taxon>eudicotyledons</taxon>
        <taxon>Gunneridae</taxon>
        <taxon>Pentapetalae</taxon>
        <taxon>rosids</taxon>
        <taxon>fabids</taxon>
        <taxon>Fabales</taxon>
        <taxon>Fabaceae</taxon>
        <taxon>Papilionoideae</taxon>
        <taxon>50 kb inversion clade</taxon>
        <taxon>NPAAA clade</taxon>
        <taxon>Hologalegina</taxon>
        <taxon>IRL clade</taxon>
        <taxon>Trifolieae</taxon>
        <taxon>Trifolium</taxon>
    </lineage>
</organism>
<dbReference type="Proteomes" id="UP000265520">
    <property type="component" value="Unassembled WGS sequence"/>
</dbReference>
<dbReference type="AlphaFoldDB" id="A0A392PCH7"/>
<protein>
    <recommendedName>
        <fullName evidence="1">Putative plant transposon protein domain-containing protein</fullName>
    </recommendedName>
</protein>
<evidence type="ECO:0000259" key="1">
    <source>
        <dbReference type="Pfam" id="PF20167"/>
    </source>
</evidence>
<dbReference type="InterPro" id="IPR046796">
    <property type="entry name" value="Transposase_32_dom"/>
</dbReference>
<reference evidence="2 3" key="1">
    <citation type="journal article" date="2018" name="Front. Plant Sci.">
        <title>Red Clover (Trifolium pratense) and Zigzag Clover (T. medium) - A Picture of Genomic Similarities and Differences.</title>
        <authorList>
            <person name="Dluhosova J."/>
            <person name="Istvanek J."/>
            <person name="Nedelnik J."/>
            <person name="Repkova J."/>
        </authorList>
    </citation>
    <scope>NUCLEOTIDE SEQUENCE [LARGE SCALE GENOMIC DNA]</scope>
    <source>
        <strain evidence="3">cv. 10/8</strain>
        <tissue evidence="2">Leaf</tissue>
    </source>
</reference>
<name>A0A392PCH7_9FABA</name>
<sequence length="181" mass="21020">MTVEGSKWNYRKGVNEWSIKRMSLKPMMRVWYQFLKHNIMPTTHNETVNKARLVLLHCIIAGQKINVGRIIHQEIVNCSAKKSNEGMLYFPCLITELCKKNLVHVSGRDEVFQPTNSFDQKAIETLLKGNTGRKPRQQLPEATTSAAAVSQAVDAEEFMKFRKNMKTYWAWQARFSDWIEN</sequence>